<protein>
    <submittedName>
        <fullName evidence="3">Conjugal transfer protein TraF</fullName>
    </submittedName>
</protein>
<feature type="signal peptide" evidence="1">
    <location>
        <begin position="1"/>
        <end position="27"/>
    </location>
</feature>
<dbReference type="InterPro" id="IPR036249">
    <property type="entry name" value="Thioredoxin-like_sf"/>
</dbReference>
<keyword evidence="1" id="KW-0732">Signal</keyword>
<dbReference type="SUPFAM" id="SSF52833">
    <property type="entry name" value="Thioredoxin-like"/>
    <property type="match status" value="1"/>
</dbReference>
<reference evidence="3" key="2">
    <citation type="journal article" date="2016" name="Genome Announc.">
        <title>Draft Genome Sequences of Two Novel Amoeba-Resistant Intranuclear Bacteria, 'Candidatus Berkiella cookevillensis' and 'Candidatus Berkiella aquae'.</title>
        <authorList>
            <person name="Mehari Y.T."/>
            <person name="Arivett B.A."/>
            <person name="Farone A.L."/>
            <person name="Gunderson J.H."/>
            <person name="Farone M.B."/>
        </authorList>
    </citation>
    <scope>NUCLEOTIDE SEQUENCE</scope>
    <source>
        <strain evidence="3">HT99</strain>
    </source>
</reference>
<dbReference type="OrthoDB" id="5651797at2"/>
<dbReference type="Gene3D" id="3.40.30.10">
    <property type="entry name" value="Glutaredoxin"/>
    <property type="match status" value="1"/>
</dbReference>
<organism evidence="2">
    <name type="scientific">Candidatus Berkiella aquae</name>
    <dbReference type="NCBI Taxonomy" id="295108"/>
    <lineage>
        <taxon>Bacteria</taxon>
        <taxon>Pseudomonadati</taxon>
        <taxon>Pseudomonadota</taxon>
        <taxon>Gammaproteobacteria</taxon>
        <taxon>Candidatus Berkiellales</taxon>
        <taxon>Candidatus Berkiellaceae</taxon>
        <taxon>Candidatus Berkiella</taxon>
    </lineage>
</organism>
<dbReference type="Pfam" id="PF13728">
    <property type="entry name" value="TraF"/>
    <property type="match status" value="1"/>
</dbReference>
<dbReference type="EMBL" id="LKAJ01000017">
    <property type="protein sequence ID" value="KRG19160.1"/>
    <property type="molecule type" value="Genomic_DNA"/>
</dbReference>
<evidence type="ECO:0000313" key="4">
    <source>
        <dbReference type="Proteomes" id="UP000051497"/>
    </source>
</evidence>
<dbReference type="AlphaFoldDB" id="A0A0Q9YT82"/>
<feature type="chain" id="PRO_5043129802" evidence="1">
    <location>
        <begin position="28"/>
        <end position="267"/>
    </location>
</feature>
<accession>A0A0Q9YT82</accession>
<proteinExistence type="predicted"/>
<dbReference type="EMBL" id="LKAJ02000003">
    <property type="protein sequence ID" value="MCS5712875.1"/>
    <property type="molecule type" value="Genomic_DNA"/>
</dbReference>
<dbReference type="STRING" id="295108.HT99x_02819"/>
<evidence type="ECO:0000313" key="3">
    <source>
        <dbReference type="EMBL" id="MCS5712875.1"/>
    </source>
</evidence>
<evidence type="ECO:0000313" key="2">
    <source>
        <dbReference type="EMBL" id="KRG19160.1"/>
    </source>
</evidence>
<dbReference type="Proteomes" id="UP000051497">
    <property type="component" value="Unassembled WGS sequence"/>
</dbReference>
<dbReference type="RefSeq" id="WP_075067420.1">
    <property type="nucleotide sequence ID" value="NZ_LKAJ02000003.1"/>
</dbReference>
<dbReference type="InterPro" id="IPR039555">
    <property type="entry name" value="TraF/TrbB"/>
</dbReference>
<keyword evidence="4" id="KW-1185">Reference proteome</keyword>
<gene>
    <name evidence="3" type="ORF">HT99x_015655</name>
    <name evidence="2" type="ORF">HT99x_02819</name>
</gene>
<reference evidence="2" key="1">
    <citation type="submission" date="2015-09" db="EMBL/GenBank/DDBJ databases">
        <title>Draft Genome Sequences of Two Novel Amoeba-resistant Intranuclear Bacteria, Candidatus Berkiella cookevillensis and Candidatus Berkiella aquae.</title>
        <authorList>
            <person name="Mehari Y.T."/>
            <person name="Arivett B.A."/>
            <person name="Farone A.L."/>
            <person name="Gunderson J.H."/>
            <person name="Farone M.B."/>
        </authorList>
    </citation>
    <scope>NUCLEOTIDE SEQUENCE [LARGE SCALE GENOMIC DNA]</scope>
    <source>
        <strain evidence="2">HT99</strain>
    </source>
</reference>
<sequence>MIPILNLLKNSSLYLFGVMLISASSFAEAGYYESHAHGWHWYESSKEDDKGKVISELSTLSPLETIENIKNEIETKRAKALLEPNEKNVYEYIKTQELWTDQAEKFSKTWQWVIAKHPELNYSLRFPTSELAKQVKQKENSQVINMAISDIAQNYGIFYFYKSSCPYCERFSPILRTFGDRYKIKILAISLDGKATKGFNIFKSDNGIAEKWGIIQVPAIYAVSPLQDEVIPIAFGLISRSELEQRFLLFYENLKGREHATLRTVNH</sequence>
<comment type="caution">
    <text evidence="2">The sequence shown here is derived from an EMBL/GenBank/DDBJ whole genome shotgun (WGS) entry which is preliminary data.</text>
</comment>
<reference evidence="3" key="3">
    <citation type="submission" date="2021-06" db="EMBL/GenBank/DDBJ databases">
        <title>Genomic Description and Analysis of Intracellular Bacteria, Candidatus Berkiella cookevillensis and Candidatus Berkiella aquae.</title>
        <authorList>
            <person name="Kidane D.T."/>
            <person name="Mehari Y.T."/>
            <person name="Rice F.C."/>
            <person name="Arivett B.A."/>
            <person name="Farone A.L."/>
            <person name="Berk S.G."/>
            <person name="Farone M.B."/>
        </authorList>
    </citation>
    <scope>NUCLEOTIDE SEQUENCE</scope>
    <source>
        <strain evidence="3">HT99</strain>
    </source>
</reference>
<evidence type="ECO:0000256" key="1">
    <source>
        <dbReference type="SAM" id="SignalP"/>
    </source>
</evidence>
<name>A0A0Q9YT82_9GAMM</name>